<dbReference type="RefSeq" id="WP_075612707.1">
    <property type="nucleotide sequence ID" value="NZ_JACIED010000007.1"/>
</dbReference>
<dbReference type="Proteomes" id="UP000544107">
    <property type="component" value="Unassembled WGS sequence"/>
</dbReference>
<accession>A0A1Q9ABD7</accession>
<comment type="subcellular location">
    <subcellularLocation>
        <location evidence="1">Membrane</location>
    </subcellularLocation>
</comment>
<feature type="domain" description="HAMP" evidence="8">
    <location>
        <begin position="446"/>
        <end position="499"/>
    </location>
</feature>
<dbReference type="SMART" id="SM00304">
    <property type="entry name" value="HAMP"/>
    <property type="match status" value="2"/>
</dbReference>
<evidence type="ECO:0000313" key="9">
    <source>
        <dbReference type="EMBL" id="MBB4010177.1"/>
    </source>
</evidence>
<sequence length="841" mass="89357">MFDRLLSHYKIQTKVLVFIIPFVLAISAVGAAGYYASRLLQGQMEVTNNVVNTLSGFKNVYQSMTVFLQQTNDSTKAALDRELDTQLSALKTMRDTLADRDGATRIDAAMTGTQSIAGQVKRLWDLDRSETDLRAALDSDIKQLSSQQGDLLSFSTQVREALASDEGKAKTMLRDADRLTRGANLIAQLVTDFNSATVPQTKMDMVKTQMPELKKAVADIVAALPADQTVLGNNLNDNIVQLAAQVDLGIVNDATVGATEQAINLMRPVSIRLQGASTLKARQATAVFGTLDQPIAEATALLNATRQLADIADGVELRGVRFTAAANADNLQKFQAALGSLSRRAAAMAKDDSVSADIKAKLAGIEPLTLSMGDKASKLLTMDGERVSAFTTAARDIDVIWTQLSDFAAAQQDVADAERGVADTLSAIALAAGIFIAAIAGVGLIATFKGPINQITSAMRRLAGGDLQIAIAGEARHDEIGDMARALGVFKSNAEAKIRAEAEGERVRAEIEADRARNDAEKQETERQVQFAVTELASGLERLANGDVSAMLEKPFTGRLEQLRVDFNRSLARLKETIGLIQGNVTAIQGNVRQMAHSTDDLSRRTETQAASLEETAAAVNEVTANVRQAAEKAREVNAIVGETRDNAQASAVVVGNAVSAMGRIEDASKKIEQIISVIEEIAFQTNLLALNAGVEAARAGEAGKGFAVVAQEVRELAQRSGRAAKDIKTLINTSTEEVNAGSKLVQETGEALTVISQQIATISSHVEGIAAASRDQSAALGEVNGAVGQMDSLTQQNAAMVEETSAASRQLAEEADQLVGLLQQFKLESSAPAQRFGRAA</sequence>
<evidence type="ECO:0000259" key="8">
    <source>
        <dbReference type="PROSITE" id="PS50885"/>
    </source>
</evidence>
<evidence type="ECO:0000313" key="10">
    <source>
        <dbReference type="EMBL" id="OLP52178.1"/>
    </source>
</evidence>
<evidence type="ECO:0000256" key="4">
    <source>
        <dbReference type="PROSITE-ProRule" id="PRU00284"/>
    </source>
</evidence>
<keyword evidence="4" id="KW-0807">Transducer</keyword>
<reference evidence="10 11" key="1">
    <citation type="submission" date="2016-09" db="EMBL/GenBank/DDBJ databases">
        <title>Rhizobium oryziradicis sp. nov., isolated from the root of rice.</title>
        <authorList>
            <person name="Zhao J."/>
            <person name="Zhang X."/>
        </authorList>
    </citation>
    <scope>NUCLEOTIDE SEQUENCE [LARGE SCALE GENOMIC DNA]</scope>
    <source>
        <strain evidence="10 11">14971</strain>
    </source>
</reference>
<keyword evidence="6" id="KW-0472">Membrane</keyword>
<dbReference type="PANTHER" id="PTHR43531:SF11">
    <property type="entry name" value="METHYL-ACCEPTING CHEMOTAXIS PROTEIN 3"/>
    <property type="match status" value="1"/>
</dbReference>
<evidence type="ECO:0000259" key="7">
    <source>
        <dbReference type="PROSITE" id="PS50111"/>
    </source>
</evidence>
<keyword evidence="5" id="KW-0175">Coiled coil</keyword>
<evidence type="ECO:0000256" key="2">
    <source>
        <dbReference type="ARBA" id="ARBA00022500"/>
    </source>
</evidence>
<keyword evidence="2" id="KW-0145">Chemotaxis</keyword>
<dbReference type="SUPFAM" id="SSF158472">
    <property type="entry name" value="HAMP domain-like"/>
    <property type="match status" value="1"/>
</dbReference>
<evidence type="ECO:0000256" key="1">
    <source>
        <dbReference type="ARBA" id="ARBA00004370"/>
    </source>
</evidence>
<dbReference type="Pfam" id="PF00672">
    <property type="entry name" value="HAMP"/>
    <property type="match status" value="1"/>
</dbReference>
<dbReference type="FunFam" id="1.10.287.950:FF:000001">
    <property type="entry name" value="Methyl-accepting chemotaxis sensory transducer"/>
    <property type="match status" value="1"/>
</dbReference>
<reference evidence="9 12" key="2">
    <citation type="submission" date="2020-08" db="EMBL/GenBank/DDBJ databases">
        <title>Genomic Encyclopedia of Type Strains, Phase IV (KMG-IV): sequencing the most valuable type-strain genomes for metagenomic binning, comparative biology and taxonomic classification.</title>
        <authorList>
            <person name="Goeker M."/>
        </authorList>
    </citation>
    <scope>NUCLEOTIDE SEQUENCE [LARGE SCALE GENOMIC DNA]</scope>
    <source>
        <strain evidence="9 12">DSM 100021</strain>
    </source>
</reference>
<dbReference type="Gene3D" id="1.10.8.500">
    <property type="entry name" value="HAMP domain in histidine kinase"/>
    <property type="match status" value="1"/>
</dbReference>
<name>A0A1Q9ABD7_9HYPH</name>
<feature type="transmembrane region" description="Helical" evidence="6">
    <location>
        <begin position="15"/>
        <end position="36"/>
    </location>
</feature>
<dbReference type="GO" id="GO:0016020">
    <property type="term" value="C:membrane"/>
    <property type="evidence" value="ECO:0007669"/>
    <property type="project" value="UniProtKB-SubCell"/>
</dbReference>
<dbReference type="PROSITE" id="PS50885">
    <property type="entry name" value="HAMP"/>
    <property type="match status" value="2"/>
</dbReference>
<feature type="domain" description="Methyl-accepting transducer" evidence="7">
    <location>
        <begin position="584"/>
        <end position="813"/>
    </location>
</feature>
<dbReference type="CDD" id="cd06225">
    <property type="entry name" value="HAMP"/>
    <property type="match status" value="1"/>
</dbReference>
<keyword evidence="6" id="KW-1133">Transmembrane helix</keyword>
<dbReference type="CDD" id="cd11386">
    <property type="entry name" value="MCP_signal"/>
    <property type="match status" value="1"/>
</dbReference>
<dbReference type="EMBL" id="JACIED010000007">
    <property type="protein sequence ID" value="MBB4010177.1"/>
    <property type="molecule type" value="Genomic_DNA"/>
</dbReference>
<dbReference type="PANTHER" id="PTHR43531">
    <property type="entry name" value="PROTEIN ICFG"/>
    <property type="match status" value="1"/>
</dbReference>
<dbReference type="GO" id="GO:0006935">
    <property type="term" value="P:chemotaxis"/>
    <property type="evidence" value="ECO:0007669"/>
    <property type="project" value="UniProtKB-KW"/>
</dbReference>
<evidence type="ECO:0000256" key="6">
    <source>
        <dbReference type="SAM" id="Phobius"/>
    </source>
</evidence>
<protein>
    <submittedName>
        <fullName evidence="9">Methyl-accepting chemotaxis protein</fullName>
    </submittedName>
</protein>
<feature type="coiled-coil region" evidence="5">
    <location>
        <begin position="499"/>
        <end position="528"/>
    </location>
</feature>
<evidence type="ECO:0000313" key="11">
    <source>
        <dbReference type="Proteomes" id="UP000185598"/>
    </source>
</evidence>
<keyword evidence="11" id="KW-1185">Reference proteome</keyword>
<dbReference type="InterPro" id="IPR003660">
    <property type="entry name" value="HAMP_dom"/>
</dbReference>
<dbReference type="EMBL" id="MKIN01000016">
    <property type="protein sequence ID" value="OLP52178.1"/>
    <property type="molecule type" value="Genomic_DNA"/>
</dbReference>
<feature type="domain" description="HAMP" evidence="8">
    <location>
        <begin position="527"/>
        <end position="579"/>
    </location>
</feature>
<feature type="transmembrane region" description="Helical" evidence="6">
    <location>
        <begin position="427"/>
        <end position="448"/>
    </location>
</feature>
<dbReference type="Gene3D" id="1.10.287.950">
    <property type="entry name" value="Methyl-accepting chemotaxis protein"/>
    <property type="match status" value="1"/>
</dbReference>
<keyword evidence="6" id="KW-0812">Transmembrane</keyword>
<dbReference type="GO" id="GO:0007165">
    <property type="term" value="P:signal transduction"/>
    <property type="evidence" value="ECO:0007669"/>
    <property type="project" value="UniProtKB-KW"/>
</dbReference>
<dbReference type="Pfam" id="PF00015">
    <property type="entry name" value="MCPsignal"/>
    <property type="match status" value="1"/>
</dbReference>
<comment type="caution">
    <text evidence="10">The sequence shown here is derived from an EMBL/GenBank/DDBJ whole genome shotgun (WGS) entry which is preliminary data.</text>
</comment>
<dbReference type="OrthoDB" id="3378718at2"/>
<evidence type="ECO:0000256" key="5">
    <source>
        <dbReference type="SAM" id="Coils"/>
    </source>
</evidence>
<proteinExistence type="inferred from homology"/>
<dbReference type="InterPro" id="IPR051310">
    <property type="entry name" value="MCP_chemotaxis"/>
</dbReference>
<dbReference type="Proteomes" id="UP000185598">
    <property type="component" value="Unassembled WGS sequence"/>
</dbReference>
<comment type="similarity">
    <text evidence="3">Belongs to the methyl-accepting chemotaxis (MCP) protein family.</text>
</comment>
<organism evidence="10 11">
    <name type="scientific">Allorhizobium taibaishanense</name>
    <dbReference type="NCBI Taxonomy" id="887144"/>
    <lineage>
        <taxon>Bacteria</taxon>
        <taxon>Pseudomonadati</taxon>
        <taxon>Pseudomonadota</taxon>
        <taxon>Alphaproteobacteria</taxon>
        <taxon>Hyphomicrobiales</taxon>
        <taxon>Rhizobiaceae</taxon>
        <taxon>Rhizobium/Agrobacterium group</taxon>
        <taxon>Allorhizobium</taxon>
    </lineage>
</organism>
<dbReference type="AlphaFoldDB" id="A0A1Q9ABD7"/>
<dbReference type="STRING" id="887144.BJF91_02785"/>
<evidence type="ECO:0000256" key="3">
    <source>
        <dbReference type="ARBA" id="ARBA00029447"/>
    </source>
</evidence>
<gene>
    <name evidence="10" type="ORF">BJF91_02785</name>
    <name evidence="9" type="ORF">GGQ71_004475</name>
</gene>
<evidence type="ECO:0000313" key="12">
    <source>
        <dbReference type="Proteomes" id="UP000544107"/>
    </source>
</evidence>
<dbReference type="InterPro" id="IPR004089">
    <property type="entry name" value="MCPsignal_dom"/>
</dbReference>
<dbReference type="PROSITE" id="PS50111">
    <property type="entry name" value="CHEMOTAXIS_TRANSDUC_2"/>
    <property type="match status" value="1"/>
</dbReference>
<dbReference type="SMART" id="SM00283">
    <property type="entry name" value="MA"/>
    <property type="match status" value="1"/>
</dbReference>
<dbReference type="SUPFAM" id="SSF58104">
    <property type="entry name" value="Methyl-accepting chemotaxis protein (MCP) signaling domain"/>
    <property type="match status" value="1"/>
</dbReference>